<dbReference type="RefSeq" id="WP_256551576.1">
    <property type="nucleotide sequence ID" value="NZ_CP101751.1"/>
</dbReference>
<evidence type="ECO:0008006" key="4">
    <source>
        <dbReference type="Google" id="ProtNLM"/>
    </source>
</evidence>
<dbReference type="Proteomes" id="UP001059844">
    <property type="component" value="Chromosome"/>
</dbReference>
<protein>
    <recommendedName>
        <fullName evidence="4">HTH luxR-type domain-containing protein</fullName>
    </recommendedName>
</protein>
<dbReference type="SMART" id="SM00028">
    <property type="entry name" value="TPR"/>
    <property type="match status" value="4"/>
</dbReference>
<keyword evidence="1" id="KW-1133">Transmembrane helix</keyword>
<accession>A0ABY5ISV6</accession>
<evidence type="ECO:0000256" key="1">
    <source>
        <dbReference type="SAM" id="Phobius"/>
    </source>
</evidence>
<sequence length="487" mass="56289">MIKIFLFGLIVFLPQWCYSQKYSEKQIDHLLDSIGQFEKDNPNKIFPVSFDCYNASREIDYKKGMAKSLLLSGRGMMLLGQYDEALKYAVKSEAIAGKQCYNVVLCGVCRLEAECYKSLGMEFQEHKLLKRAMTLSESIRDQYKMHYEKGCVFKDLANYYERTEKQDSALVFYEKSDDAFSKMKAGYSKNCNRSLAASGMAMVCTEKKQYDLAAIYLAEAEKQVAFTNCVEAQLKIFRNKARLELAKGNDKAAIDNYQEALALAKKLNRKELVSLLYYKLSMLYEKTGHDDKADQCFLECHKINNHLDVFTGSIGEFPVKLAVKNTEQQIKKSNMGMVTALFFAVVFIVFLIGRIIWYIRKSKEEKQEVDFNGLRLQQKEELLEKAKDVDSITIENIVQLAKEDDPQFLIQFAIVHLNFFEHLTELKPQLKEEEMKICAMQKLGFSVKEIAIITDASVRSVEARIYRVRKRIKEQIDEGKRGWFEML</sequence>
<dbReference type="Gene3D" id="1.10.10.10">
    <property type="entry name" value="Winged helix-like DNA-binding domain superfamily/Winged helix DNA-binding domain"/>
    <property type="match status" value="1"/>
</dbReference>
<evidence type="ECO:0000313" key="2">
    <source>
        <dbReference type="EMBL" id="UUC45893.1"/>
    </source>
</evidence>
<keyword evidence="1" id="KW-0812">Transmembrane</keyword>
<dbReference type="SUPFAM" id="SSF46894">
    <property type="entry name" value="C-terminal effector domain of the bipartite response regulators"/>
    <property type="match status" value="1"/>
</dbReference>
<dbReference type="EMBL" id="CP101751">
    <property type="protein sequence ID" value="UUC45893.1"/>
    <property type="molecule type" value="Genomic_DNA"/>
</dbReference>
<dbReference type="InterPro" id="IPR019734">
    <property type="entry name" value="TPR_rpt"/>
</dbReference>
<reference evidence="2" key="1">
    <citation type="submission" date="2022-07" db="EMBL/GenBank/DDBJ databases">
        <title>Isolation, identification, and degradation of a PFOSA degrading strain from sewage treatment plant.</title>
        <authorList>
            <person name="Zhang L."/>
            <person name="Huo Y."/>
        </authorList>
    </citation>
    <scope>NUCLEOTIDE SEQUENCE</scope>
    <source>
        <strain evidence="2">C1</strain>
    </source>
</reference>
<dbReference type="InterPro" id="IPR016032">
    <property type="entry name" value="Sig_transdc_resp-reg_C-effctor"/>
</dbReference>
<keyword evidence="3" id="KW-1185">Reference proteome</keyword>
<name>A0ABY5ISV6_9FLAO</name>
<keyword evidence="1" id="KW-0472">Membrane</keyword>
<dbReference type="InterPro" id="IPR011990">
    <property type="entry name" value="TPR-like_helical_dom_sf"/>
</dbReference>
<proteinExistence type="predicted"/>
<evidence type="ECO:0000313" key="3">
    <source>
        <dbReference type="Proteomes" id="UP001059844"/>
    </source>
</evidence>
<gene>
    <name evidence="2" type="ORF">NOX80_01510</name>
</gene>
<feature type="transmembrane region" description="Helical" evidence="1">
    <location>
        <begin position="335"/>
        <end position="357"/>
    </location>
</feature>
<organism evidence="2 3">
    <name type="scientific">Flavobacterium cerinum</name>
    <dbReference type="NCBI Taxonomy" id="2502784"/>
    <lineage>
        <taxon>Bacteria</taxon>
        <taxon>Pseudomonadati</taxon>
        <taxon>Bacteroidota</taxon>
        <taxon>Flavobacteriia</taxon>
        <taxon>Flavobacteriales</taxon>
        <taxon>Flavobacteriaceae</taxon>
        <taxon>Flavobacterium</taxon>
    </lineage>
</organism>
<dbReference type="SUPFAM" id="SSF48452">
    <property type="entry name" value="TPR-like"/>
    <property type="match status" value="1"/>
</dbReference>
<dbReference type="Gene3D" id="1.25.40.10">
    <property type="entry name" value="Tetratricopeptide repeat domain"/>
    <property type="match status" value="2"/>
</dbReference>
<dbReference type="InterPro" id="IPR036388">
    <property type="entry name" value="WH-like_DNA-bd_sf"/>
</dbReference>